<feature type="region of interest" description="Disordered" evidence="1">
    <location>
        <begin position="1720"/>
        <end position="1836"/>
    </location>
</feature>
<dbReference type="Proteomes" id="UP001054837">
    <property type="component" value="Unassembled WGS sequence"/>
</dbReference>
<sequence>MASSKTRAWGPTHPSAAFLIKCAKEREKLRSTLQTQLREQMLCMLQNNIFPDTLIGVNIKEKESSTENKTITQQQSDLPQLYPAHKALLKIRTPAFFNHLNEHQESNLGIESYNSYLQESELLQFLKKVYTDDDIRKHECEALHLSKKYIELLHHNKPPVNKHILEVDEFEKESVHSSCTDNFVTPKTSPVSPEAKLNVLELFGAAQNQNNMIKASNASIMIKNNSGTYRVKDHVNEELHIDTSLEKEYSPSIEEDIMGKITQTESLQENKRSNEKCIHLLSESIEAHKQDSSCDDENSDQDSEPGDFSNVGSMVRSNTFDLETQGSLDDVAIDDSIEWCYRPSLDTRNQRESIKDNMPSRKTEGTGFFLHDHSPSPKSNIFKNSFHKEPSFNNSQELESASSSLHFRRFDGSMSDSGFMSHSTFSLLSDAGYSNSIASSLIMSSDGMSGSPVNIGSDGNGSLSEKSRKLSGSMFPFYIDMNNLPPPSPDTGREKKSSPAHTYLYIDARNQNASDLKNGQSDVNPSYKDFFSGMEVQGRYSKKEPLTKAQSVSHLDVYQGEIKSHDLSDLREKLRPQSCYMYVDLDSVPYESKQNSHNSKFGNSSMKEPASVAMFIDLKDEVAQNGASNRVKVSEQSNCIPTDSTQELSNSLFVKDYKITNSTCFGRQRRKLSDSSLSVNQLENKSNIFSLSKHRESRSATSLDHQSLIGSEVFTHFKNSRKSRSAHRYSDGIYYDNLCQKKFSNNNYNSLDRKINKDPKAYASKDLKAFDQTFRLIQNIKNEEASGSCSNLGKINFTDKLLSEDKIKWKSTGDMEKPKCVNNSEDTGLLPMSPILRRKSRTKDVQEPSDPPVIVKASTKPQDVDAMKFHPTLIDDSLKSNDKIPSDNIKSDLAQSPPRKKDDKGDDSMSSESLKLGSDPLSESSDVKPKNTDCMSRSGSSHMSASGGETSMDKLIVRDVVKERPTYSPLSLSVSCDFEDDSETIYSEVSDVSSSTGGISGIASLERHWKESQNQQTDFSSQNLRKTRHMLEACSKLGEDLLKMFLDEIEADIIIEVDGKKIKAHRCILSSRAKYFANLLRANKPDKNTSTISLEGFSYPAVHFALCHIYSGAMNIPKDCNISELALLADMLNLETLTAVIVFHLKMHYCHFFHRPCLQCSQGVVECLPLATVCGLNELRDKCIYWLGKNFTRTWPNKSFALLSEELRDLCYNVTFHNLAINTVIDMTLNCDRLLTTLPQLKWTEPIFGMITRLLQDCIHFMAKNFNQILNSEGFLALGKGQSWNVTALEEDIISAIELMTPDVACKSYESVTQLIQLTDTVENTEYAEFTQNFVDLLHKISRHSERYLIQNANKVVHCQSWACLAPQVQKRIKDAAVIVFEFEKPTAPPPRLSSLQRKLKKQNESEDFNCLERSTYPKKGRGMHTKKFQRDYSPKNTNMQCSQESPERSLPRRESDNIIKKIVSPIKEEVQYNSIDSSMQDISCDLLSGGLNHYYSPARSHLSNKAYIDAHEEDSLRDLQDLPQDQTNHGEPGSESQMLCSIASLEMDDSRSPAHCSDNPDSLETNEISSDSKDDIDLSVSAEDGSNPEKGVNEKPEVLHKNFEVPSVEEEVHNKSSQSITSLPKPSLLIPVRDKISSHIHVSSSNEKDAQSRIRCDKSPTKKVHGKSHLPLAKTHPVEENKLPVTVESKGKDLVAEIDADSRMVSHCLQEAEMLEQQLSRKLQRQHQGGTSNISHYVQSPARTRVPGNRHASSKSYSSRLQKASSTSQIKNLATTPSRGRSPGRATKSNASSPSVGHPPRIMRCNETTKEKISVRKSSHSPKGAVSSTNGPFRSTESIANMHKQFSSGVSLTPKRVSSRSNRSKVIAVSGVRSSVGGPK</sequence>
<dbReference type="InterPro" id="IPR000210">
    <property type="entry name" value="BTB/POZ_dom"/>
</dbReference>
<dbReference type="EMBL" id="BPLQ01014265">
    <property type="protein sequence ID" value="GIY78693.1"/>
    <property type="molecule type" value="Genomic_DNA"/>
</dbReference>
<evidence type="ECO:0000259" key="2">
    <source>
        <dbReference type="PROSITE" id="PS50097"/>
    </source>
</evidence>
<feature type="compositionally biased region" description="Polar residues" evidence="1">
    <location>
        <begin position="1827"/>
        <end position="1836"/>
    </location>
</feature>
<dbReference type="PANTHER" id="PTHR22427:SF7">
    <property type="entry name" value="GH15728P"/>
    <property type="match status" value="1"/>
</dbReference>
<feature type="region of interest" description="Disordered" evidence="1">
    <location>
        <begin position="818"/>
        <end position="862"/>
    </location>
</feature>
<dbReference type="InterPro" id="IPR011333">
    <property type="entry name" value="SKP1/BTB/POZ_sf"/>
</dbReference>
<name>A0AAV4WAQ6_9ARAC</name>
<dbReference type="CDD" id="cd18286">
    <property type="entry name" value="BTB2_POZ_BTBD8"/>
    <property type="match status" value="1"/>
</dbReference>
<keyword evidence="4" id="KW-1185">Reference proteome</keyword>
<feature type="domain" description="BTB" evidence="2">
    <location>
        <begin position="1051"/>
        <end position="1118"/>
    </location>
</feature>
<dbReference type="InterPro" id="IPR043225">
    <property type="entry name" value="BACK_BTBD8"/>
</dbReference>
<dbReference type="Pfam" id="PF00651">
    <property type="entry name" value="BTB"/>
    <property type="match status" value="1"/>
</dbReference>
<feature type="compositionally biased region" description="Basic residues" evidence="1">
    <location>
        <begin position="1417"/>
        <end position="1428"/>
    </location>
</feature>
<feature type="region of interest" description="Disordered" evidence="1">
    <location>
        <begin position="288"/>
        <end position="314"/>
    </location>
</feature>
<reference evidence="3 4" key="1">
    <citation type="submission" date="2021-06" db="EMBL/GenBank/DDBJ databases">
        <title>Caerostris darwini draft genome.</title>
        <authorList>
            <person name="Kono N."/>
            <person name="Arakawa K."/>
        </authorList>
    </citation>
    <scope>NUCLEOTIDE SEQUENCE [LARGE SCALE GENOMIC DNA]</scope>
</reference>
<feature type="compositionally biased region" description="Polar residues" evidence="1">
    <location>
        <begin position="1755"/>
        <end position="1780"/>
    </location>
</feature>
<accession>A0AAV4WAQ6</accession>
<feature type="compositionally biased region" description="Basic and acidic residues" evidence="1">
    <location>
        <begin position="1647"/>
        <end position="1661"/>
    </location>
</feature>
<dbReference type="PROSITE" id="PS50097">
    <property type="entry name" value="BTB"/>
    <property type="match status" value="1"/>
</dbReference>
<organism evidence="3 4">
    <name type="scientific">Caerostris darwini</name>
    <dbReference type="NCBI Taxonomy" id="1538125"/>
    <lineage>
        <taxon>Eukaryota</taxon>
        <taxon>Metazoa</taxon>
        <taxon>Ecdysozoa</taxon>
        <taxon>Arthropoda</taxon>
        <taxon>Chelicerata</taxon>
        <taxon>Arachnida</taxon>
        <taxon>Araneae</taxon>
        <taxon>Araneomorphae</taxon>
        <taxon>Entelegynae</taxon>
        <taxon>Araneoidea</taxon>
        <taxon>Araneidae</taxon>
        <taxon>Caerostris</taxon>
    </lineage>
</organism>
<dbReference type="SUPFAM" id="SSF54695">
    <property type="entry name" value="POZ domain"/>
    <property type="match status" value="1"/>
</dbReference>
<feature type="compositionally biased region" description="Basic and acidic residues" evidence="1">
    <location>
        <begin position="876"/>
        <end position="885"/>
    </location>
</feature>
<feature type="region of interest" description="Disordered" evidence="1">
    <location>
        <begin position="1550"/>
        <end position="1600"/>
    </location>
</feature>
<feature type="region of interest" description="Disordered" evidence="1">
    <location>
        <begin position="876"/>
        <end position="951"/>
    </location>
</feature>
<dbReference type="SMART" id="SM00225">
    <property type="entry name" value="BTB"/>
    <property type="match status" value="1"/>
</dbReference>
<gene>
    <name evidence="3" type="primary">BTBD8</name>
    <name evidence="3" type="ORF">CDAR_520571</name>
</gene>
<comment type="caution">
    <text evidence="3">The sequence shown here is derived from an EMBL/GenBank/DDBJ whole genome shotgun (WGS) entry which is preliminary data.</text>
</comment>
<proteinExistence type="predicted"/>
<feature type="compositionally biased region" description="Polar residues" evidence="1">
    <location>
        <begin position="1435"/>
        <end position="1445"/>
    </location>
</feature>
<feature type="region of interest" description="Disordered" evidence="1">
    <location>
        <begin position="1847"/>
        <end position="1866"/>
    </location>
</feature>
<dbReference type="CDD" id="cd18490">
    <property type="entry name" value="BACK_BTBD8"/>
    <property type="match status" value="1"/>
</dbReference>
<feature type="compositionally biased region" description="Low complexity" evidence="1">
    <location>
        <begin position="936"/>
        <end position="948"/>
    </location>
</feature>
<evidence type="ECO:0000313" key="4">
    <source>
        <dbReference type="Proteomes" id="UP001054837"/>
    </source>
</evidence>
<evidence type="ECO:0000256" key="1">
    <source>
        <dbReference type="SAM" id="MobiDB-lite"/>
    </source>
</evidence>
<feature type="compositionally biased region" description="Acidic residues" evidence="1">
    <location>
        <begin position="293"/>
        <end position="305"/>
    </location>
</feature>
<dbReference type="PANTHER" id="PTHR22427">
    <property type="entry name" value="GH15728P"/>
    <property type="match status" value="1"/>
</dbReference>
<feature type="compositionally biased region" description="Basic and acidic residues" evidence="1">
    <location>
        <begin position="1446"/>
        <end position="1456"/>
    </location>
</feature>
<feature type="compositionally biased region" description="Polar residues" evidence="1">
    <location>
        <begin position="1720"/>
        <end position="1743"/>
    </location>
</feature>
<feature type="region of interest" description="Disordered" evidence="1">
    <location>
        <begin position="1641"/>
        <end position="1683"/>
    </location>
</feature>
<dbReference type="Gene3D" id="3.30.710.10">
    <property type="entry name" value="Potassium Channel Kv1.1, Chain A"/>
    <property type="match status" value="1"/>
</dbReference>
<evidence type="ECO:0000313" key="3">
    <source>
        <dbReference type="EMBL" id="GIY78693.1"/>
    </source>
</evidence>
<dbReference type="Pfam" id="PF26017">
    <property type="entry name" value="BACK_BTBD8"/>
    <property type="match status" value="1"/>
</dbReference>
<feature type="compositionally biased region" description="Polar residues" evidence="1">
    <location>
        <begin position="1560"/>
        <end position="1569"/>
    </location>
</feature>
<feature type="region of interest" description="Disordered" evidence="1">
    <location>
        <begin position="1415"/>
        <end position="1456"/>
    </location>
</feature>
<feature type="compositionally biased region" description="Low complexity" evidence="1">
    <location>
        <begin position="1856"/>
        <end position="1866"/>
    </location>
</feature>
<protein>
    <recommendedName>
        <fullName evidence="2">BTB domain-containing protein</fullName>
    </recommendedName>
</protein>